<dbReference type="Pfam" id="PF13385">
    <property type="entry name" value="Laminin_G_3"/>
    <property type="match status" value="1"/>
</dbReference>
<keyword evidence="5" id="KW-0378">Hydrolase</keyword>
<dbReference type="InterPro" id="IPR057739">
    <property type="entry name" value="Glyco_hydro_29_N"/>
</dbReference>
<dbReference type="InterPro" id="IPR000933">
    <property type="entry name" value="Glyco_hydro_29"/>
</dbReference>
<evidence type="ECO:0000256" key="6">
    <source>
        <dbReference type="ARBA" id="ARBA00023157"/>
    </source>
</evidence>
<comment type="similarity">
    <text evidence="2">Belongs to the glycosyl hydrolase 29 family.</text>
</comment>
<comment type="function">
    <text evidence="1">Alpha-L-fucosidase is responsible for hydrolyzing the alpha-1,6-linked fucose joined to the reducing-end N-acetylglucosamine of the carbohydrate moieties of glycoproteins.</text>
</comment>
<dbReference type="PROSITE" id="PS50022">
    <property type="entry name" value="FA58C_3"/>
    <property type="match status" value="2"/>
</dbReference>
<proteinExistence type="inferred from homology"/>
<dbReference type="SMART" id="SM00560">
    <property type="entry name" value="LamGL"/>
    <property type="match status" value="1"/>
</dbReference>
<dbReference type="Gene3D" id="2.60.120.200">
    <property type="match status" value="1"/>
</dbReference>
<evidence type="ECO:0000256" key="7">
    <source>
        <dbReference type="ARBA" id="ARBA00023295"/>
    </source>
</evidence>
<reference evidence="9" key="2">
    <citation type="submission" date="2020-09" db="EMBL/GenBank/DDBJ databases">
        <authorList>
            <person name="Sun Q."/>
            <person name="Zhou Y."/>
        </authorList>
    </citation>
    <scope>NUCLEOTIDE SEQUENCE</scope>
    <source>
        <strain evidence="9">CGMCC 1.15178</strain>
    </source>
</reference>
<gene>
    <name evidence="9" type="ORF">GCM10010911_06170</name>
</gene>
<dbReference type="PANTHER" id="PTHR10030">
    <property type="entry name" value="ALPHA-L-FUCOSIDASE"/>
    <property type="match status" value="1"/>
</dbReference>
<feature type="domain" description="F5/8 type C" evidence="8">
    <location>
        <begin position="149"/>
        <end position="287"/>
    </location>
</feature>
<dbReference type="Pfam" id="PF01120">
    <property type="entry name" value="Alpha_L_fucos"/>
    <property type="match status" value="1"/>
</dbReference>
<dbReference type="InterPro" id="IPR013320">
    <property type="entry name" value="ConA-like_dom_sf"/>
</dbReference>
<evidence type="ECO:0000256" key="1">
    <source>
        <dbReference type="ARBA" id="ARBA00004071"/>
    </source>
</evidence>
<feature type="domain" description="F5/8 type C" evidence="8">
    <location>
        <begin position="609"/>
        <end position="729"/>
    </location>
</feature>
<evidence type="ECO:0000256" key="4">
    <source>
        <dbReference type="ARBA" id="ARBA00022729"/>
    </source>
</evidence>
<dbReference type="GO" id="GO:0004560">
    <property type="term" value="F:alpha-L-fucosidase activity"/>
    <property type="evidence" value="ECO:0007669"/>
    <property type="project" value="InterPro"/>
</dbReference>
<keyword evidence="4" id="KW-0732">Signal</keyword>
<dbReference type="Gene3D" id="3.20.20.80">
    <property type="entry name" value="Glycosidases"/>
    <property type="match status" value="1"/>
</dbReference>
<dbReference type="SUPFAM" id="SSF51445">
    <property type="entry name" value="(Trans)glycosidases"/>
    <property type="match status" value="1"/>
</dbReference>
<dbReference type="AlphaFoldDB" id="A0A917DNJ8"/>
<dbReference type="SMART" id="SM00812">
    <property type="entry name" value="Alpha_L_fucos"/>
    <property type="match status" value="1"/>
</dbReference>
<reference evidence="9" key="1">
    <citation type="journal article" date="2014" name="Int. J. Syst. Evol. Microbiol.">
        <title>Complete genome sequence of Corynebacterium casei LMG S-19264T (=DSM 44701T), isolated from a smear-ripened cheese.</title>
        <authorList>
            <consortium name="US DOE Joint Genome Institute (JGI-PGF)"/>
            <person name="Walter F."/>
            <person name="Albersmeier A."/>
            <person name="Kalinowski J."/>
            <person name="Ruckert C."/>
        </authorList>
    </citation>
    <scope>NUCLEOTIDE SEQUENCE</scope>
    <source>
        <strain evidence="9">CGMCC 1.15178</strain>
    </source>
</reference>
<evidence type="ECO:0000256" key="5">
    <source>
        <dbReference type="ARBA" id="ARBA00022801"/>
    </source>
</evidence>
<dbReference type="InterPro" id="IPR000421">
    <property type="entry name" value="FA58C"/>
</dbReference>
<keyword evidence="6" id="KW-1015">Disulfide bond</keyword>
<dbReference type="PRINTS" id="PR00741">
    <property type="entry name" value="GLHYDRLASE29"/>
</dbReference>
<dbReference type="PANTHER" id="PTHR10030:SF37">
    <property type="entry name" value="ALPHA-L-FUCOSIDASE-RELATED"/>
    <property type="match status" value="1"/>
</dbReference>
<keyword evidence="7" id="KW-0326">Glycosidase</keyword>
<dbReference type="GO" id="GO:0016139">
    <property type="term" value="P:glycoside catabolic process"/>
    <property type="evidence" value="ECO:0007669"/>
    <property type="project" value="TreeGrafter"/>
</dbReference>
<keyword evidence="10" id="KW-1185">Reference proteome</keyword>
<dbReference type="InterPro" id="IPR006558">
    <property type="entry name" value="LamG-like"/>
</dbReference>
<dbReference type="Pfam" id="PF22633">
    <property type="entry name" value="F5_F8_type_C_2"/>
    <property type="match status" value="2"/>
</dbReference>
<dbReference type="InterPro" id="IPR017853">
    <property type="entry name" value="GH"/>
</dbReference>
<protein>
    <recommendedName>
        <fullName evidence="3">alpha-L-fucosidase</fullName>
        <ecNumber evidence="3">3.2.1.51</ecNumber>
    </recommendedName>
</protein>
<dbReference type="RefSeq" id="WP_188989001.1">
    <property type="nucleotide sequence ID" value="NZ_BMHP01000001.1"/>
</dbReference>
<accession>A0A917DNJ8</accession>
<dbReference type="SUPFAM" id="SSF49785">
    <property type="entry name" value="Galactose-binding domain-like"/>
    <property type="match status" value="2"/>
</dbReference>
<dbReference type="InterPro" id="IPR008979">
    <property type="entry name" value="Galactose-bd-like_sf"/>
</dbReference>
<evidence type="ECO:0000256" key="2">
    <source>
        <dbReference type="ARBA" id="ARBA00007951"/>
    </source>
</evidence>
<dbReference type="EC" id="3.2.1.51" evidence="3"/>
<evidence type="ECO:0000259" key="8">
    <source>
        <dbReference type="PROSITE" id="PS50022"/>
    </source>
</evidence>
<dbReference type="GO" id="GO:0006004">
    <property type="term" value="P:fucose metabolic process"/>
    <property type="evidence" value="ECO:0007669"/>
    <property type="project" value="InterPro"/>
</dbReference>
<dbReference type="FunFam" id="3.20.20.80:FF:000052">
    <property type="entry name" value="Putative alpha-L-fucosidase 1"/>
    <property type="match status" value="1"/>
</dbReference>
<dbReference type="EMBL" id="BMHP01000001">
    <property type="protein sequence ID" value="GGD51411.1"/>
    <property type="molecule type" value="Genomic_DNA"/>
</dbReference>
<organism evidence="9 10">
    <name type="scientific">Paenibacillus nasutitermitis</name>
    <dbReference type="NCBI Taxonomy" id="1652958"/>
    <lineage>
        <taxon>Bacteria</taxon>
        <taxon>Bacillati</taxon>
        <taxon>Bacillota</taxon>
        <taxon>Bacilli</taxon>
        <taxon>Bacillales</taxon>
        <taxon>Paenibacillaceae</taxon>
        <taxon>Paenibacillus</taxon>
    </lineage>
</organism>
<name>A0A917DNJ8_9BACL</name>
<dbReference type="InterPro" id="IPR016286">
    <property type="entry name" value="FUC_metazoa-typ"/>
</dbReference>
<evidence type="ECO:0000256" key="3">
    <source>
        <dbReference type="ARBA" id="ARBA00012662"/>
    </source>
</evidence>
<dbReference type="SUPFAM" id="SSF49899">
    <property type="entry name" value="Concanavalin A-like lectins/glucanases"/>
    <property type="match status" value="1"/>
</dbReference>
<sequence length="959" mass="104759">MRLYERLTSRLTVGSLAFLLMAGTILFQPKAAEAAVLMVNDSNPSISYSSMDPASAGRGLGDYEDDVHYATANGAYFEYTFSGTGVEYITEKYSDQGEVDIYIDGVFKQTVNCFSGSRQVQVSVYSIAGLAQGTHTIKGVKKNGTYMLLDALRVTYDSGSNLAYQKQAIVSSVRSGNAGGNAFDQSASTLWESDYSDPQWLIADLGQPYQVNRVKLTWDSTGYGKAFRIQVSQNLINWTDVYSTTTGNGSVLDTTFTGVQGRYVRMYGTKRGNANGYAVKEFEVYGNSVSYTPPAVAPPVPHLPLPSSQQVAYQKMETIAFAHFGMNTFTNREWGTGTESPNTFNPTAFDARQWVSNLKNAGFKLLILTAKHHDGFALWPSAYTTHDVASSSWKNGQGDVVREVADACSEFGMKFGIYVSPWDMHEPTYGSGQAYNDFFVNQLTELMSNYGEISEIWFDGAKGENTPQDYDTERWYSVIRQLQPNIVIWGAPGDARYIGNEDGIASETNWAKVVPQQTGNPYWAPNQYGEGFPNGTVWQSGEADVSLRPGWFYHEWEDTHLKSLATLTDIYQKSVGRGANLLLNVSPDRRGLLPDGDIARLTELRSWINAAYGVNLAQGAPASASNVRGNAAAYAAANLTDNNYDSYWTTNDGVTSAYVDIDFGTTKTFNAVTLQEYIPLGQRISGFNVQLWNGSSWQTAASGTTIGYKRILTFPVATASKIRIAVTSSQAPPLLNFAGVYHIGGAGQQQDSNAEQVYAFNEATGSTTTESVSAQSKAITGTPVWVTGKSGSALQFNGTDTSVVADSIVKQNFTFAAWIKPTSYNTNRMILGQGEFGSSVNMMNWWIQNGQMYFLMSDSAGNGYGLWPFVTPAASIPLNQWTHVAVSKSGSQFKMFINGTLAASRTSTADIPQVNNSRPLRIGGQNAGSGSAEVFEGIIDELRLYPQTLTEQQIYNLSQ</sequence>
<evidence type="ECO:0000313" key="10">
    <source>
        <dbReference type="Proteomes" id="UP000612456"/>
    </source>
</evidence>
<dbReference type="GO" id="GO:0005764">
    <property type="term" value="C:lysosome"/>
    <property type="evidence" value="ECO:0007669"/>
    <property type="project" value="TreeGrafter"/>
</dbReference>
<comment type="caution">
    <text evidence="9">The sequence shown here is derived from an EMBL/GenBank/DDBJ whole genome shotgun (WGS) entry which is preliminary data.</text>
</comment>
<evidence type="ECO:0000313" key="9">
    <source>
        <dbReference type="EMBL" id="GGD51411.1"/>
    </source>
</evidence>
<dbReference type="Proteomes" id="UP000612456">
    <property type="component" value="Unassembled WGS sequence"/>
</dbReference>
<dbReference type="Gene3D" id="2.60.120.260">
    <property type="entry name" value="Galactose-binding domain-like"/>
    <property type="match status" value="3"/>
</dbReference>